<keyword evidence="2" id="KW-1185">Reference proteome</keyword>
<sequence length="288" mass="32800">MCLSSENCGNYYANRAPSVSVICRLSTPGILSDAICVINQYRYIPFHVFPMRHIPMEPISNRGELSSKAVHRNRLFHYVFRVVFFLLPGHVRELFGYREFLFTDHFSFGLHVSQADFDHDVMISDPQRELRDVIEENMWANDPPESWWSLPPMDPSKNLKETSVTSSHQCVSGLSSRNKTTDRRGIEEGRVGSGCSSVAIGRLRFSPLDHPLSLVCYCVAVFLRAAFRSVGLRACTSVWGAARRQLNRGRPSRRQAPATLPSARRARTRFLRLGSALVVFTLRYRSQF</sequence>
<protein>
    <submittedName>
        <fullName evidence="1">Uncharacterized protein</fullName>
    </submittedName>
</protein>
<dbReference type="Proteomes" id="UP000299102">
    <property type="component" value="Unassembled WGS sequence"/>
</dbReference>
<organism evidence="1 2">
    <name type="scientific">Eumeta variegata</name>
    <name type="common">Bagworm moth</name>
    <name type="synonym">Eumeta japonica</name>
    <dbReference type="NCBI Taxonomy" id="151549"/>
    <lineage>
        <taxon>Eukaryota</taxon>
        <taxon>Metazoa</taxon>
        <taxon>Ecdysozoa</taxon>
        <taxon>Arthropoda</taxon>
        <taxon>Hexapoda</taxon>
        <taxon>Insecta</taxon>
        <taxon>Pterygota</taxon>
        <taxon>Neoptera</taxon>
        <taxon>Endopterygota</taxon>
        <taxon>Lepidoptera</taxon>
        <taxon>Glossata</taxon>
        <taxon>Ditrysia</taxon>
        <taxon>Tineoidea</taxon>
        <taxon>Psychidae</taxon>
        <taxon>Oiketicinae</taxon>
        <taxon>Eumeta</taxon>
    </lineage>
</organism>
<name>A0A4C1YXI8_EUMVA</name>
<evidence type="ECO:0000313" key="2">
    <source>
        <dbReference type="Proteomes" id="UP000299102"/>
    </source>
</evidence>
<comment type="caution">
    <text evidence="1">The sequence shown here is derived from an EMBL/GenBank/DDBJ whole genome shotgun (WGS) entry which is preliminary data.</text>
</comment>
<accession>A0A4C1YXI8</accession>
<evidence type="ECO:0000313" key="1">
    <source>
        <dbReference type="EMBL" id="GBP79369.1"/>
    </source>
</evidence>
<dbReference type="AlphaFoldDB" id="A0A4C1YXI8"/>
<proteinExistence type="predicted"/>
<dbReference type="EMBL" id="BGZK01001412">
    <property type="protein sequence ID" value="GBP79369.1"/>
    <property type="molecule type" value="Genomic_DNA"/>
</dbReference>
<gene>
    <name evidence="1" type="ORF">EVAR_59213_1</name>
</gene>
<reference evidence="1 2" key="1">
    <citation type="journal article" date="2019" name="Commun. Biol.">
        <title>The bagworm genome reveals a unique fibroin gene that provides high tensile strength.</title>
        <authorList>
            <person name="Kono N."/>
            <person name="Nakamura H."/>
            <person name="Ohtoshi R."/>
            <person name="Tomita M."/>
            <person name="Numata K."/>
            <person name="Arakawa K."/>
        </authorList>
    </citation>
    <scope>NUCLEOTIDE SEQUENCE [LARGE SCALE GENOMIC DNA]</scope>
</reference>